<evidence type="ECO:0000313" key="2">
    <source>
        <dbReference type="EMBL" id="KAK3490423.1"/>
    </source>
</evidence>
<keyword evidence="1" id="KW-1133">Transmembrane helix</keyword>
<proteinExistence type="predicted"/>
<dbReference type="AlphaFoldDB" id="A0AAJ0MQ20"/>
<evidence type="ECO:0000313" key="3">
    <source>
        <dbReference type="Proteomes" id="UP001285908"/>
    </source>
</evidence>
<feature type="non-terminal residue" evidence="2">
    <location>
        <position position="1"/>
    </location>
</feature>
<keyword evidence="1" id="KW-0812">Transmembrane</keyword>
<protein>
    <submittedName>
        <fullName evidence="2">Uncharacterized protein</fullName>
    </submittedName>
</protein>
<dbReference type="GeneID" id="87872676"/>
<keyword evidence="3" id="KW-1185">Reference proteome</keyword>
<keyword evidence="1" id="KW-0472">Membrane</keyword>
<reference evidence="2 3" key="1">
    <citation type="journal article" date="2023" name="Mol. Phylogenet. Evol.">
        <title>Genome-scale phylogeny and comparative genomics of the fungal order Sordariales.</title>
        <authorList>
            <person name="Hensen N."/>
            <person name="Bonometti L."/>
            <person name="Westerberg I."/>
            <person name="Brannstrom I.O."/>
            <person name="Guillou S."/>
            <person name="Cros-Aarteil S."/>
            <person name="Calhoun S."/>
            <person name="Haridas S."/>
            <person name="Kuo A."/>
            <person name="Mondo S."/>
            <person name="Pangilinan J."/>
            <person name="Riley R."/>
            <person name="LaButti K."/>
            <person name="Andreopoulos B."/>
            <person name="Lipzen A."/>
            <person name="Chen C."/>
            <person name="Yan M."/>
            <person name="Daum C."/>
            <person name="Ng V."/>
            <person name="Clum A."/>
            <person name="Steindorff A."/>
            <person name="Ohm R.A."/>
            <person name="Martin F."/>
            <person name="Silar P."/>
            <person name="Natvig D.O."/>
            <person name="Lalanne C."/>
            <person name="Gautier V."/>
            <person name="Ament-Velasquez S.L."/>
            <person name="Kruys A."/>
            <person name="Hutchinson M.I."/>
            <person name="Powell A.J."/>
            <person name="Barry K."/>
            <person name="Miller A.N."/>
            <person name="Grigoriev I.V."/>
            <person name="Debuchy R."/>
            <person name="Gladieux P."/>
            <person name="Hiltunen Thoren M."/>
            <person name="Johannesson H."/>
        </authorList>
    </citation>
    <scope>NUCLEOTIDE SEQUENCE [LARGE SCALE GENOMIC DNA]</scope>
    <source>
        <strain evidence="2 3">FGSC 10403</strain>
    </source>
</reference>
<comment type="caution">
    <text evidence="2">The sequence shown here is derived from an EMBL/GenBank/DDBJ whole genome shotgun (WGS) entry which is preliminary data.</text>
</comment>
<dbReference type="RefSeq" id="XP_062691606.1">
    <property type="nucleotide sequence ID" value="XM_062835054.1"/>
</dbReference>
<dbReference type="EMBL" id="JAULSX010000005">
    <property type="protein sequence ID" value="KAK3490423.1"/>
    <property type="molecule type" value="Genomic_DNA"/>
</dbReference>
<feature type="transmembrane region" description="Helical" evidence="1">
    <location>
        <begin position="33"/>
        <end position="53"/>
    </location>
</feature>
<gene>
    <name evidence="2" type="ORF">B0T23DRAFT_318128</name>
</gene>
<evidence type="ECO:0000256" key="1">
    <source>
        <dbReference type="SAM" id="Phobius"/>
    </source>
</evidence>
<sequence>STLNIAILNISKRDFQIKFIDVVYSRVKTSQNLIFSILINLNALYIIFNYIFLIRATNKVRKLLE</sequence>
<dbReference type="Proteomes" id="UP001285908">
    <property type="component" value="Unassembled WGS sequence"/>
</dbReference>
<organism evidence="2 3">
    <name type="scientific">Neurospora hispaniola</name>
    <dbReference type="NCBI Taxonomy" id="588809"/>
    <lineage>
        <taxon>Eukaryota</taxon>
        <taxon>Fungi</taxon>
        <taxon>Dikarya</taxon>
        <taxon>Ascomycota</taxon>
        <taxon>Pezizomycotina</taxon>
        <taxon>Sordariomycetes</taxon>
        <taxon>Sordariomycetidae</taxon>
        <taxon>Sordariales</taxon>
        <taxon>Sordariaceae</taxon>
        <taxon>Neurospora</taxon>
    </lineage>
</organism>
<name>A0AAJ0MQ20_9PEZI</name>
<accession>A0AAJ0MQ20</accession>